<dbReference type="EMBL" id="JACWUN010000012">
    <property type="protein sequence ID" value="MBD1401224.1"/>
    <property type="molecule type" value="Genomic_DNA"/>
</dbReference>
<protein>
    <submittedName>
        <fullName evidence="8">Na+/H+ antiporter subunit E</fullName>
    </submittedName>
</protein>
<dbReference type="PANTHER" id="PTHR34584:SF1">
    <property type="entry name" value="NA(+)_H(+) ANTIPORTER SUBUNIT E1"/>
    <property type="match status" value="1"/>
</dbReference>
<gene>
    <name evidence="8" type="ORF">ICT70_11110</name>
</gene>
<accession>A0A8J6QMB1</accession>
<dbReference type="GO" id="GO:0005886">
    <property type="term" value="C:plasma membrane"/>
    <property type="evidence" value="ECO:0007669"/>
    <property type="project" value="UniProtKB-SubCell"/>
</dbReference>
<dbReference type="GO" id="GO:0008324">
    <property type="term" value="F:monoatomic cation transmembrane transporter activity"/>
    <property type="evidence" value="ECO:0007669"/>
    <property type="project" value="InterPro"/>
</dbReference>
<dbReference type="PANTHER" id="PTHR34584">
    <property type="entry name" value="NA(+)/H(+) ANTIPORTER SUBUNIT E1"/>
    <property type="match status" value="1"/>
</dbReference>
<feature type="transmembrane region" description="Helical" evidence="7">
    <location>
        <begin position="53"/>
        <end position="72"/>
    </location>
</feature>
<evidence type="ECO:0000256" key="5">
    <source>
        <dbReference type="ARBA" id="ARBA00022989"/>
    </source>
</evidence>
<keyword evidence="6 7" id="KW-0472">Membrane</keyword>
<dbReference type="Pfam" id="PF01899">
    <property type="entry name" value="MNHE"/>
    <property type="match status" value="1"/>
</dbReference>
<evidence type="ECO:0000256" key="2">
    <source>
        <dbReference type="ARBA" id="ARBA00006228"/>
    </source>
</evidence>
<sequence length="164" mass="18350">MSVVTFRWSRFILRLGGCLFLWWVLTGGRASSWLIGLPTIALALWVMNRFPQAPFWPISVAGLLRFIPYFLLQSVRGGVDVARRAYSPTLPLDPEIIEFPLTLPAGRPQMFFLNSVSLLPGTLSADLNGTTLKVHVLDRKVDPQLGQLENRVAQLFKCPLGSEK</sequence>
<keyword evidence="5 7" id="KW-1133">Transmembrane helix</keyword>
<dbReference type="AlphaFoldDB" id="A0A8J6QMB1"/>
<evidence type="ECO:0000256" key="3">
    <source>
        <dbReference type="ARBA" id="ARBA00022475"/>
    </source>
</evidence>
<keyword evidence="4 7" id="KW-0812">Transmembrane</keyword>
<keyword evidence="9" id="KW-1185">Reference proteome</keyword>
<evidence type="ECO:0000256" key="1">
    <source>
        <dbReference type="ARBA" id="ARBA00004651"/>
    </source>
</evidence>
<dbReference type="Proteomes" id="UP000632828">
    <property type="component" value="Unassembled WGS sequence"/>
</dbReference>
<proteinExistence type="inferred from homology"/>
<organism evidence="8 9">
    <name type="scientific">Pelovirga terrestris</name>
    <dbReference type="NCBI Taxonomy" id="2771352"/>
    <lineage>
        <taxon>Bacteria</taxon>
        <taxon>Pseudomonadati</taxon>
        <taxon>Thermodesulfobacteriota</taxon>
        <taxon>Desulfuromonadia</taxon>
        <taxon>Geobacterales</taxon>
        <taxon>Geobacteraceae</taxon>
        <taxon>Pelovirga</taxon>
    </lineage>
</organism>
<comment type="caution">
    <text evidence="8">The sequence shown here is derived from an EMBL/GenBank/DDBJ whole genome shotgun (WGS) entry which is preliminary data.</text>
</comment>
<comment type="subcellular location">
    <subcellularLocation>
        <location evidence="1">Cell membrane</location>
        <topology evidence="1">Multi-pass membrane protein</topology>
    </subcellularLocation>
</comment>
<evidence type="ECO:0000313" key="8">
    <source>
        <dbReference type="EMBL" id="MBD1401224.1"/>
    </source>
</evidence>
<evidence type="ECO:0000256" key="6">
    <source>
        <dbReference type="ARBA" id="ARBA00023136"/>
    </source>
</evidence>
<evidence type="ECO:0000256" key="7">
    <source>
        <dbReference type="SAM" id="Phobius"/>
    </source>
</evidence>
<dbReference type="RefSeq" id="WP_191156597.1">
    <property type="nucleotide sequence ID" value="NZ_JACWUN010000012.1"/>
</dbReference>
<keyword evidence="3" id="KW-1003">Cell membrane</keyword>
<dbReference type="InterPro" id="IPR002758">
    <property type="entry name" value="Cation_antiport_E"/>
</dbReference>
<evidence type="ECO:0000256" key="4">
    <source>
        <dbReference type="ARBA" id="ARBA00022692"/>
    </source>
</evidence>
<comment type="similarity">
    <text evidence="2">Belongs to the CPA3 antiporters (TC 2.A.63) subunit E family.</text>
</comment>
<evidence type="ECO:0000313" key="9">
    <source>
        <dbReference type="Proteomes" id="UP000632828"/>
    </source>
</evidence>
<reference evidence="8" key="1">
    <citation type="submission" date="2020-09" db="EMBL/GenBank/DDBJ databases">
        <title>Pelobacter alkaliphilus sp. nov., a novel anaerobic arsenate-reducing bacterium from terrestrial mud volcano.</title>
        <authorList>
            <person name="Khomyakova M.A."/>
            <person name="Merkel A.Y."/>
            <person name="Slobodkin A.I."/>
        </authorList>
    </citation>
    <scope>NUCLEOTIDE SEQUENCE</scope>
    <source>
        <strain evidence="8">M08fum</strain>
    </source>
</reference>
<name>A0A8J6QMB1_9BACT</name>